<protein>
    <submittedName>
        <fullName evidence="2">Uncharacterized protein</fullName>
    </submittedName>
</protein>
<gene>
    <name evidence="2" type="ORF">E8A74_28135</name>
</gene>
<comment type="caution">
    <text evidence="2">The sequence shown here is derived from an EMBL/GenBank/DDBJ whole genome shotgun (WGS) entry which is preliminary data.</text>
</comment>
<feature type="region of interest" description="Disordered" evidence="1">
    <location>
        <begin position="1"/>
        <end position="34"/>
    </location>
</feature>
<keyword evidence="3" id="KW-1185">Reference proteome</keyword>
<evidence type="ECO:0000313" key="2">
    <source>
        <dbReference type="EMBL" id="TKD02769.1"/>
    </source>
</evidence>
<dbReference type="EMBL" id="SSMQ01000033">
    <property type="protein sequence ID" value="TKD02769.1"/>
    <property type="molecule type" value="Genomic_DNA"/>
</dbReference>
<evidence type="ECO:0000313" key="3">
    <source>
        <dbReference type="Proteomes" id="UP000309215"/>
    </source>
</evidence>
<accession>A0A4U1J645</accession>
<dbReference type="OrthoDB" id="9997752at2"/>
<dbReference type="RefSeq" id="WP_136932175.1">
    <property type="nucleotide sequence ID" value="NZ_SSMQ01000033.1"/>
</dbReference>
<sequence>MAAGGKESDPQSSLLARWRASGRRPSAPPPPPRIEVEVEAAPRSPPPPDAAALLAAVEAGAAGVVPPHVLAPFVKPIRDALALPPEARDPKALALAFDRVEELLEAFLFAGPRRPAAGG</sequence>
<feature type="compositionally biased region" description="Low complexity" evidence="1">
    <location>
        <begin position="16"/>
        <end position="25"/>
    </location>
</feature>
<dbReference type="AlphaFoldDB" id="A0A4U1J645"/>
<organism evidence="2 3">
    <name type="scientific">Polyangium fumosum</name>
    <dbReference type="NCBI Taxonomy" id="889272"/>
    <lineage>
        <taxon>Bacteria</taxon>
        <taxon>Pseudomonadati</taxon>
        <taxon>Myxococcota</taxon>
        <taxon>Polyangia</taxon>
        <taxon>Polyangiales</taxon>
        <taxon>Polyangiaceae</taxon>
        <taxon>Polyangium</taxon>
    </lineage>
</organism>
<name>A0A4U1J645_9BACT</name>
<proteinExistence type="predicted"/>
<reference evidence="2 3" key="1">
    <citation type="submission" date="2019-04" db="EMBL/GenBank/DDBJ databases">
        <authorList>
            <person name="Li Y."/>
            <person name="Wang J."/>
        </authorList>
    </citation>
    <scope>NUCLEOTIDE SEQUENCE [LARGE SCALE GENOMIC DNA]</scope>
    <source>
        <strain evidence="2 3">DSM 14668</strain>
    </source>
</reference>
<evidence type="ECO:0000256" key="1">
    <source>
        <dbReference type="SAM" id="MobiDB-lite"/>
    </source>
</evidence>
<dbReference type="Proteomes" id="UP000309215">
    <property type="component" value="Unassembled WGS sequence"/>
</dbReference>